<dbReference type="EMBL" id="PXXO01000025">
    <property type="protein sequence ID" value="PSJ03409.1"/>
    <property type="molecule type" value="Genomic_DNA"/>
</dbReference>
<keyword evidence="3" id="KW-1185">Reference proteome</keyword>
<dbReference type="RefSeq" id="WP_106633178.1">
    <property type="nucleotide sequence ID" value="NZ_PXXO01000025.1"/>
</dbReference>
<dbReference type="PANTHER" id="PTHR12461:SF105">
    <property type="entry name" value="HYPOXIA-INDUCIBLE FACTOR 1-ALPHA INHIBITOR"/>
    <property type="match status" value="1"/>
</dbReference>
<dbReference type="Proteomes" id="UP000243002">
    <property type="component" value="Unassembled WGS sequence"/>
</dbReference>
<dbReference type="Pfam" id="PF13621">
    <property type="entry name" value="Cupin_8"/>
    <property type="match status" value="1"/>
</dbReference>
<dbReference type="PANTHER" id="PTHR12461">
    <property type="entry name" value="HYPOXIA-INDUCIBLE FACTOR 1 ALPHA INHIBITOR-RELATED"/>
    <property type="match status" value="1"/>
</dbReference>
<dbReference type="SMART" id="SM00558">
    <property type="entry name" value="JmjC"/>
    <property type="match status" value="1"/>
</dbReference>
<feature type="domain" description="JmjC" evidence="1">
    <location>
        <begin position="93"/>
        <end position="265"/>
    </location>
</feature>
<accession>A0A2P7MQA3</accession>
<comment type="caution">
    <text evidence="2">The sequence shown here is derived from an EMBL/GenBank/DDBJ whole genome shotgun (WGS) entry which is preliminary data.</text>
</comment>
<dbReference type="PROSITE" id="PS51184">
    <property type="entry name" value="JMJC"/>
    <property type="match status" value="1"/>
</dbReference>
<reference evidence="2 3" key="1">
    <citation type="journal article" date="2018" name="Environ. Microbiol.">
        <title>Ecological and genomic features of two widespread freshwater picocyanobacteria.</title>
        <authorList>
            <person name="Cabello-Yeves P.J."/>
            <person name="Picazo A."/>
            <person name="Camacho A."/>
            <person name="Callieri C."/>
            <person name="Rosselli R."/>
            <person name="Roda-Garcia J.J."/>
            <person name="Coutinho F.H."/>
            <person name="Rodriguez-Valera F."/>
        </authorList>
    </citation>
    <scope>NUCLEOTIDE SEQUENCE [LARGE SCALE GENOMIC DNA]</scope>
    <source>
        <strain evidence="2 3">Tous</strain>
    </source>
</reference>
<organism evidence="2 3">
    <name type="scientific">Cyanobium usitatum str. Tous</name>
    <dbReference type="NCBI Taxonomy" id="2116684"/>
    <lineage>
        <taxon>Bacteria</taxon>
        <taxon>Bacillati</taxon>
        <taxon>Cyanobacteriota</taxon>
        <taxon>Cyanophyceae</taxon>
        <taxon>Synechococcales</taxon>
        <taxon>Prochlorococcaceae</taxon>
        <taxon>Cyanobium</taxon>
    </lineage>
</organism>
<dbReference type="InterPro" id="IPR003347">
    <property type="entry name" value="JmjC_dom"/>
</dbReference>
<dbReference type="InterPro" id="IPR041667">
    <property type="entry name" value="Cupin_8"/>
</dbReference>
<evidence type="ECO:0000313" key="3">
    <source>
        <dbReference type="Proteomes" id="UP000243002"/>
    </source>
</evidence>
<evidence type="ECO:0000259" key="1">
    <source>
        <dbReference type="PROSITE" id="PS51184"/>
    </source>
</evidence>
<evidence type="ECO:0000313" key="2">
    <source>
        <dbReference type="EMBL" id="PSJ03409.1"/>
    </source>
</evidence>
<dbReference type="SUPFAM" id="SSF51197">
    <property type="entry name" value="Clavaminate synthase-like"/>
    <property type="match status" value="1"/>
</dbReference>
<dbReference type="Gene3D" id="2.60.120.650">
    <property type="entry name" value="Cupin"/>
    <property type="match status" value="1"/>
</dbReference>
<dbReference type="AlphaFoldDB" id="A0A2P7MQA3"/>
<gene>
    <name evidence="2" type="ORF">C7K55_13135</name>
</gene>
<name>A0A2P7MQA3_9CYAN</name>
<sequence>MTKDSSQLNLYPGQIPQRKLKDLVDSGVDLGALCSQSKRPLLITDIYEVFPSLAQWSPEFLHEKVGDKTVEVNTSETDVFQEYHRPIQMSLKEYSHEMNSDHPKAGRRLYLGALGINQSFPELKSEILFDSLLPQERLGLKYLWYGRGGNTTGLHYDTSENFFMQLYGQKRWLISEPSSFLNLHPRSALSNYPKITDFNPLKPDFDKFPKAQKVKFYDLTMDAGTILYVPAYWWHQVISYSTIVSVNIWCKTSIFKAEWGALQLIPLYLRNLMGFNIFPKRF</sequence>
<proteinExistence type="predicted"/>
<protein>
    <recommendedName>
        <fullName evidence="1">JmjC domain-containing protein</fullName>
    </recommendedName>
</protein>